<gene>
    <name evidence="2" type="ORF">MKW94_024919</name>
</gene>
<evidence type="ECO:0000313" key="3">
    <source>
        <dbReference type="Proteomes" id="UP001177140"/>
    </source>
</evidence>
<proteinExistence type="predicted"/>
<dbReference type="InterPro" id="IPR039904">
    <property type="entry name" value="TRANK1"/>
</dbReference>
<dbReference type="InterPro" id="IPR011990">
    <property type="entry name" value="TPR-like_helical_dom_sf"/>
</dbReference>
<accession>A0AA41RSB6</accession>
<dbReference type="Proteomes" id="UP001177140">
    <property type="component" value="Unassembled WGS sequence"/>
</dbReference>
<organism evidence="2 3">
    <name type="scientific">Papaver nudicaule</name>
    <name type="common">Iceland poppy</name>
    <dbReference type="NCBI Taxonomy" id="74823"/>
    <lineage>
        <taxon>Eukaryota</taxon>
        <taxon>Viridiplantae</taxon>
        <taxon>Streptophyta</taxon>
        <taxon>Embryophyta</taxon>
        <taxon>Tracheophyta</taxon>
        <taxon>Spermatophyta</taxon>
        <taxon>Magnoliopsida</taxon>
        <taxon>Ranunculales</taxon>
        <taxon>Papaveraceae</taxon>
        <taxon>Papaveroideae</taxon>
        <taxon>Papaver</taxon>
    </lineage>
</organism>
<protein>
    <submittedName>
        <fullName evidence="2">Uncharacterized protein</fullName>
    </submittedName>
</protein>
<dbReference type="SUPFAM" id="SSF48452">
    <property type="entry name" value="TPR-like"/>
    <property type="match status" value="1"/>
</dbReference>
<dbReference type="PANTHER" id="PTHR21529:SF4">
    <property type="entry name" value="TPR AND ANKYRIN REPEAT-CONTAINING PROTEIN 1"/>
    <property type="match status" value="1"/>
</dbReference>
<evidence type="ECO:0000256" key="1">
    <source>
        <dbReference type="SAM" id="MobiDB-lite"/>
    </source>
</evidence>
<keyword evidence="3" id="KW-1185">Reference proteome</keyword>
<dbReference type="PANTHER" id="PTHR21529">
    <property type="entry name" value="MAMMARY TURMOR VIRUS RECEPTOR HOMOLOG 1, 2 MTVR1, 2"/>
    <property type="match status" value="1"/>
</dbReference>
<sequence>MKERNLLDSNDVKFPKFNKAKHQILCSELKQLYVAITRTRQRLWICEDVDDFSKPMFDYWKKLCLVQERELNESLVQAMQVTSSKEEWISRGIKLLDEGNFEMATMCFERAGDSFLEKLAKASGLRAAGVHMLGSNTKLARVALVEAAEIYESIGKADFAAKCFMELKDFKTAGMIYLEKCGESRLEDAGDCFSLAGCWSTAADVYSRCNCFSKCLLVCTNGNLFETGLRFIEFWKESARRNPDTAKSQGLIDMEQSFLKSCALHYHRQNDANNMMKFVKAFHSLDMIRTFLTSHDYLDELILIEAGSGNFIEAASVARLKGDCLLEADMLEKAGHLADAAEVRLFYVLCSSVWANGNKGWPLKKFPNKGKLLAKIKLMAKNNDDISYQFISTEASILSDTNSSLSEMKDCFIFSQRFKSLRGEIISLWKIIDYHLDLAPSEYVWVNDMVLNTTEHVESFLSKNKVSIETLTYFWNLWKEKIVNILHYLNSVGTQDKQDHKSYENFCLCYLGVYKQGHDQSSIYILLNSDACWRKEIEDRFLRKTRNLLGMNDHQFASSARSYWYSTLLGVCMQVLEKLEKLDEISGIQKVGNEFFMNNYGHFRQGMTALLSYQVAKSIVELKIMDKKLPGELLKYLKHSKQRFFSLFCMTDPKHELFKLMMDLRLTELAKDLIKEVTIEMMSTKCKVHHVESWGVVLQIFMFGNLSEELYQVIIQRSDLALAYKGLIQQLKESKKSGMVSVSLVSNFQKLLQETFDYDWAKGYVMSSSWFVYFLERLLFLVSSWQSSFFTLKSSVREAIPWGNLRCNSSSLSEADSKGFSRRSFDFIASKIKEIFSSKLEWLWERDSDRCAYYPFLVRKSIFLVTLICLNSGRHFDLLYSLLSRYDVITVLPPVFAKILEKRGTRPFGKLVADILAAYGDPLVCLRSGNIQRKFLSHSVLEIDVDLIHSREDILGILYPENLECEENDYFSNFDHMSYSEYSTESDGDTSDYNVELPNFRTDTGGFDVKSFMQFFTNTSRVYMFSKGIFEDISFHDCKPQMKLDICICFIESIHPPWKYEPWMRDLKQLCFELSTRQFRDEDPDIHYSKIGDLFKKLTARNPSMKCLFITGLFGMIIKFTSYSKKIKIEEKEKSKKQAGKNAGKNKGKKK</sequence>
<reference evidence="2" key="1">
    <citation type="submission" date="2022-03" db="EMBL/GenBank/DDBJ databases">
        <title>A functionally conserved STORR gene fusion in Papaver species that diverged 16.8 million years ago.</title>
        <authorList>
            <person name="Catania T."/>
        </authorList>
    </citation>
    <scope>NUCLEOTIDE SEQUENCE</scope>
    <source>
        <strain evidence="2">S-191538</strain>
    </source>
</reference>
<comment type="caution">
    <text evidence="2">The sequence shown here is derived from an EMBL/GenBank/DDBJ whole genome shotgun (WGS) entry which is preliminary data.</text>
</comment>
<feature type="compositionally biased region" description="Basic residues" evidence="1">
    <location>
        <begin position="1137"/>
        <end position="1151"/>
    </location>
</feature>
<name>A0AA41RSB6_PAPNU</name>
<dbReference type="EMBL" id="JAJJMA010024100">
    <property type="protein sequence ID" value="MCL7023592.1"/>
    <property type="molecule type" value="Genomic_DNA"/>
</dbReference>
<dbReference type="AlphaFoldDB" id="A0AA41RSB6"/>
<feature type="region of interest" description="Disordered" evidence="1">
    <location>
        <begin position="1131"/>
        <end position="1151"/>
    </location>
</feature>
<evidence type="ECO:0000313" key="2">
    <source>
        <dbReference type="EMBL" id="MCL7023592.1"/>
    </source>
</evidence>